<dbReference type="InterPro" id="IPR020846">
    <property type="entry name" value="MFS_dom"/>
</dbReference>
<keyword evidence="11" id="KW-1185">Reference proteome</keyword>
<dbReference type="Gene3D" id="1.20.1250.20">
    <property type="entry name" value="MFS general substrate transporter like domains"/>
    <property type="match status" value="1"/>
</dbReference>
<reference evidence="10 11" key="1">
    <citation type="submission" date="2021-01" db="EMBL/GenBank/DDBJ databases">
        <title>Sequencing the genomes of 1000 actinobacteria strains.</title>
        <authorList>
            <person name="Klenk H.-P."/>
        </authorList>
    </citation>
    <scope>NUCLEOTIDE SEQUENCE [LARGE SCALE GENOMIC DNA]</scope>
    <source>
        <strain evidence="10 11">DSM 100204</strain>
    </source>
</reference>
<keyword evidence="5 8" id="KW-1133">Transmembrane helix</keyword>
<feature type="transmembrane region" description="Helical" evidence="8">
    <location>
        <begin position="271"/>
        <end position="289"/>
    </location>
</feature>
<gene>
    <name evidence="10" type="ORF">JOD64_005782</name>
</gene>
<dbReference type="InterPro" id="IPR011701">
    <property type="entry name" value="MFS"/>
</dbReference>
<dbReference type="RefSeq" id="WP_204945117.1">
    <property type="nucleotide sequence ID" value="NZ_JAFBBP010000001.1"/>
</dbReference>
<name>A0ABS2M299_9ACTN</name>
<feature type="transmembrane region" description="Helical" evidence="8">
    <location>
        <begin position="80"/>
        <end position="104"/>
    </location>
</feature>
<keyword evidence="4 8" id="KW-0812">Transmembrane</keyword>
<comment type="caution">
    <text evidence="10">The sequence shown here is derived from an EMBL/GenBank/DDBJ whole genome shotgun (WGS) entry which is preliminary data.</text>
</comment>
<feature type="transmembrane region" description="Helical" evidence="8">
    <location>
        <begin position="177"/>
        <end position="198"/>
    </location>
</feature>
<evidence type="ECO:0000259" key="9">
    <source>
        <dbReference type="PROSITE" id="PS50850"/>
    </source>
</evidence>
<feature type="transmembrane region" description="Helical" evidence="8">
    <location>
        <begin position="338"/>
        <end position="362"/>
    </location>
</feature>
<feature type="transmembrane region" description="Helical" evidence="8">
    <location>
        <begin position="435"/>
        <end position="455"/>
    </location>
</feature>
<evidence type="ECO:0000256" key="6">
    <source>
        <dbReference type="ARBA" id="ARBA00023136"/>
    </source>
</evidence>
<proteinExistence type="predicted"/>
<accession>A0ABS2M299</accession>
<feature type="transmembrane region" description="Helical" evidence="8">
    <location>
        <begin position="295"/>
        <end position="318"/>
    </location>
</feature>
<dbReference type="PROSITE" id="PS50850">
    <property type="entry name" value="MFS"/>
    <property type="match status" value="1"/>
</dbReference>
<dbReference type="SUPFAM" id="SSF103473">
    <property type="entry name" value="MFS general substrate transporter"/>
    <property type="match status" value="1"/>
</dbReference>
<evidence type="ECO:0000256" key="5">
    <source>
        <dbReference type="ARBA" id="ARBA00022989"/>
    </source>
</evidence>
<dbReference type="EMBL" id="JAFBBP010000001">
    <property type="protein sequence ID" value="MBM7494560.1"/>
    <property type="molecule type" value="Genomic_DNA"/>
</dbReference>
<dbReference type="InterPro" id="IPR036259">
    <property type="entry name" value="MFS_trans_sf"/>
</dbReference>
<feature type="transmembrane region" description="Helical" evidence="8">
    <location>
        <begin position="116"/>
        <end position="136"/>
    </location>
</feature>
<feature type="domain" description="Major facilitator superfamily (MFS) profile" evidence="9">
    <location>
        <begin position="82"/>
        <end position="527"/>
    </location>
</feature>
<evidence type="ECO:0000313" key="11">
    <source>
        <dbReference type="Proteomes" id="UP000764837"/>
    </source>
</evidence>
<evidence type="ECO:0000313" key="10">
    <source>
        <dbReference type="EMBL" id="MBM7494560.1"/>
    </source>
</evidence>
<organism evidence="10 11">
    <name type="scientific">Micromonospora luteifusca</name>
    <dbReference type="NCBI Taxonomy" id="709860"/>
    <lineage>
        <taxon>Bacteria</taxon>
        <taxon>Bacillati</taxon>
        <taxon>Actinomycetota</taxon>
        <taxon>Actinomycetes</taxon>
        <taxon>Micromonosporales</taxon>
        <taxon>Micromonosporaceae</taxon>
        <taxon>Micromonospora</taxon>
    </lineage>
</organism>
<evidence type="ECO:0000256" key="4">
    <source>
        <dbReference type="ARBA" id="ARBA00022692"/>
    </source>
</evidence>
<protein>
    <submittedName>
        <fullName evidence="10">EmrB/QacA subfamily drug resistance transporter</fullName>
    </submittedName>
</protein>
<dbReference type="Proteomes" id="UP000764837">
    <property type="component" value="Unassembled WGS sequence"/>
</dbReference>
<feature type="transmembrane region" description="Helical" evidence="8">
    <location>
        <begin position="148"/>
        <end position="165"/>
    </location>
</feature>
<keyword evidence="6 8" id="KW-0472">Membrane</keyword>
<dbReference type="PANTHER" id="PTHR42718:SF46">
    <property type="entry name" value="BLR6921 PROTEIN"/>
    <property type="match status" value="1"/>
</dbReference>
<dbReference type="Pfam" id="PF07690">
    <property type="entry name" value="MFS_1"/>
    <property type="match status" value="1"/>
</dbReference>
<keyword evidence="2" id="KW-0813">Transport</keyword>
<keyword evidence="3" id="KW-1003">Cell membrane</keyword>
<feature type="transmembrane region" description="Helical" evidence="8">
    <location>
        <begin position="403"/>
        <end position="423"/>
    </location>
</feature>
<feature type="region of interest" description="Disordered" evidence="7">
    <location>
        <begin position="50"/>
        <end position="73"/>
    </location>
</feature>
<comment type="subcellular location">
    <subcellularLocation>
        <location evidence="1">Cell membrane</location>
        <topology evidence="1">Multi-pass membrane protein</topology>
    </subcellularLocation>
</comment>
<evidence type="ECO:0000256" key="1">
    <source>
        <dbReference type="ARBA" id="ARBA00004651"/>
    </source>
</evidence>
<feature type="transmembrane region" description="Helical" evidence="8">
    <location>
        <begin position="210"/>
        <end position="230"/>
    </location>
</feature>
<feature type="transmembrane region" description="Helical" evidence="8">
    <location>
        <begin position="374"/>
        <end position="396"/>
    </location>
</feature>
<dbReference type="PANTHER" id="PTHR42718">
    <property type="entry name" value="MAJOR FACILITATOR SUPERFAMILY MULTIDRUG TRANSPORTER MFSC"/>
    <property type="match status" value="1"/>
</dbReference>
<evidence type="ECO:0000256" key="3">
    <source>
        <dbReference type="ARBA" id="ARBA00022475"/>
    </source>
</evidence>
<evidence type="ECO:0000256" key="2">
    <source>
        <dbReference type="ARBA" id="ARBA00022448"/>
    </source>
</evidence>
<evidence type="ECO:0000256" key="7">
    <source>
        <dbReference type="SAM" id="MobiDB-lite"/>
    </source>
</evidence>
<sequence>MVSGARHGQIIQVVEQHCSTSHPPWGIFKAEHTCTTYVRPDTVIAAVPLQSPGTERPMPHPSPALHSPPRPEASAHPRRWAALALISVAQFMLILDVTVVNVALPEIGADLRLDRTALTWAITSYTLFFGGLMLLGGRLADLFGARRMMLIGLAVFTVASLGTGFAQNETLLIGGRIAQGIAAALLSPAALSTVTATFHGRERNKALGVWAGLGGIGFAAGVLAGGVLTAGPGWRWAFFVNVPVGAAVLAFLPATVPATLRAHRGKQRIDILGALAVTAATGSLIYGLVTAGDAGWGSAATLVPLAAAALLYAVFVVIERTVRNPLMHVGMLARRPVVAGAFLMLIGSGLLISVFFLGSLYLQHLRHLSALETGLLFLPAALATGVGAHLAGRLIASIGTRPVAAIGLALVAVGTGLLTQLSADGTVYTGLLPGIVIAAAGVGPVFVTAATSALAHVNHGEEGLASGVLNTFHELGGAIGVATASTLAAAGLTSAPSIDGFTDAYTATAIAATVAAILVPALVPPGKPELSGLPHAH</sequence>
<evidence type="ECO:0000256" key="8">
    <source>
        <dbReference type="SAM" id="Phobius"/>
    </source>
</evidence>
<feature type="transmembrane region" description="Helical" evidence="8">
    <location>
        <begin position="236"/>
        <end position="259"/>
    </location>
</feature>
<feature type="compositionally biased region" description="Pro residues" evidence="7">
    <location>
        <begin position="59"/>
        <end position="71"/>
    </location>
</feature>
<dbReference type="CDD" id="cd17321">
    <property type="entry name" value="MFS_MMR_MDR_like"/>
    <property type="match status" value="1"/>
</dbReference>
<dbReference type="Gene3D" id="1.20.1720.10">
    <property type="entry name" value="Multidrug resistance protein D"/>
    <property type="match status" value="1"/>
</dbReference>